<dbReference type="RefSeq" id="WP_152870569.1">
    <property type="nucleotide sequence ID" value="NZ_WBSL01000002.1"/>
</dbReference>
<sequence>MSRDLRELAVIATRGTSRAELPAPSGPLAGALASVPGDTPEALLLGRAALLGLYARAGAPLGKAAAPPPTPLPAAERPLPPALAALLPRLIRMDAVLAAEALNTVTARGWTLNAAQVLALHRQQPDLARDLWSLADGRARVTLDAHPLHAQAQKAEEKAAWGARLAALAEGRRHDPAQAAGELQELWATQPADRRKDLLALVRQDLRPEDRPLLEGAARDRSPEVQKQVRQLLGHLPGPLQDELLALLPQAVKVSGLLKKKVTFGAFDLPAALGKPRAGQYDDSDLHRLLGALPTGLILETLGLGWEELEKAARARHWSLANELHGPPPPAPPPLDPETARARLRDLARQPRVSPEKLLLAVQALLPDPWADLGAEPTDLQTALAVRALDLIQRGGQSGLVQGLAGLLGQRLSPDLTVPPPTPLPFELPPRPKQLPSWQTPADWEESERQSHAYREQAAFQAWRELTDTLRLRREWRDALAAHSDL</sequence>
<gene>
    <name evidence="2" type="ORF">F8S09_07135</name>
</gene>
<dbReference type="InterPro" id="IPR043746">
    <property type="entry name" value="DUF5691"/>
</dbReference>
<evidence type="ECO:0000313" key="2">
    <source>
        <dbReference type="EMBL" id="MPY66470.1"/>
    </source>
</evidence>
<dbReference type="AlphaFoldDB" id="A0A7X1NVF9"/>
<protein>
    <submittedName>
        <fullName evidence="2">Uncharacterized protein</fullName>
    </submittedName>
</protein>
<keyword evidence="3" id="KW-1185">Reference proteome</keyword>
<organism evidence="2 3">
    <name type="scientific">Deinococcus terrestris</name>
    <dbReference type="NCBI Taxonomy" id="2651870"/>
    <lineage>
        <taxon>Bacteria</taxon>
        <taxon>Thermotogati</taxon>
        <taxon>Deinococcota</taxon>
        <taxon>Deinococci</taxon>
        <taxon>Deinococcales</taxon>
        <taxon>Deinococcaceae</taxon>
        <taxon>Deinococcus</taxon>
    </lineage>
</organism>
<evidence type="ECO:0000313" key="3">
    <source>
        <dbReference type="Proteomes" id="UP000484842"/>
    </source>
</evidence>
<evidence type="ECO:0000256" key="1">
    <source>
        <dbReference type="SAM" id="MobiDB-lite"/>
    </source>
</evidence>
<dbReference type="Proteomes" id="UP000484842">
    <property type="component" value="Unassembled WGS sequence"/>
</dbReference>
<feature type="region of interest" description="Disordered" evidence="1">
    <location>
        <begin position="426"/>
        <end position="451"/>
    </location>
</feature>
<accession>A0A7X1NVF9</accession>
<dbReference type="Pfam" id="PF18944">
    <property type="entry name" value="DUF5691"/>
    <property type="match status" value="1"/>
</dbReference>
<name>A0A7X1NVF9_9DEIO</name>
<comment type="caution">
    <text evidence="2">The sequence shown here is derived from an EMBL/GenBank/DDBJ whole genome shotgun (WGS) entry which is preliminary data.</text>
</comment>
<reference evidence="2 3" key="1">
    <citation type="submission" date="2019-10" db="EMBL/GenBank/DDBJ databases">
        <title>Deinococcus sp. isolated from soil.</title>
        <authorList>
            <person name="Li Y."/>
            <person name="Wang J."/>
        </authorList>
    </citation>
    <scope>NUCLEOTIDE SEQUENCE [LARGE SCALE GENOMIC DNA]</scope>
    <source>
        <strain evidence="2 3">SDU3-2</strain>
    </source>
</reference>
<dbReference type="EMBL" id="WBSL01000002">
    <property type="protein sequence ID" value="MPY66470.1"/>
    <property type="molecule type" value="Genomic_DNA"/>
</dbReference>
<proteinExistence type="predicted"/>